<gene>
    <name evidence="2" type="ORF">NQ491_03070</name>
</gene>
<protein>
    <submittedName>
        <fullName evidence="2">DUF2007 domain-containing protein</fullName>
    </submittedName>
</protein>
<feature type="domain" description="DUF2007" evidence="1">
    <location>
        <begin position="1"/>
        <end position="67"/>
    </location>
</feature>
<evidence type="ECO:0000313" key="2">
    <source>
        <dbReference type="EMBL" id="UWN57775.1"/>
    </source>
</evidence>
<dbReference type="InterPro" id="IPR011322">
    <property type="entry name" value="N-reg_PII-like_a/b"/>
</dbReference>
<evidence type="ECO:0000259" key="1">
    <source>
        <dbReference type="Pfam" id="PF09413"/>
    </source>
</evidence>
<reference evidence="2" key="1">
    <citation type="journal article" date="2022" name="Cell">
        <title>Design, construction, and in vivo augmentation of a complex gut microbiome.</title>
        <authorList>
            <person name="Cheng A.G."/>
            <person name="Ho P.Y."/>
            <person name="Aranda-Diaz A."/>
            <person name="Jain S."/>
            <person name="Yu F.B."/>
            <person name="Meng X."/>
            <person name="Wang M."/>
            <person name="Iakiviak M."/>
            <person name="Nagashima K."/>
            <person name="Zhao A."/>
            <person name="Murugkar P."/>
            <person name="Patil A."/>
            <person name="Atabakhsh K."/>
            <person name="Weakley A."/>
            <person name="Yan J."/>
            <person name="Brumbaugh A.R."/>
            <person name="Higginbottom S."/>
            <person name="Dimas A."/>
            <person name="Shiver A.L."/>
            <person name="Deutschbauer A."/>
            <person name="Neff N."/>
            <person name="Sonnenburg J.L."/>
            <person name="Huang K.C."/>
            <person name="Fischbach M.A."/>
        </authorList>
    </citation>
    <scope>NUCLEOTIDE SEQUENCE</scope>
    <source>
        <strain evidence="2">AP11</strain>
    </source>
</reference>
<organism evidence="2 3">
    <name type="scientific">Alistipes ihumii AP11</name>
    <dbReference type="NCBI Taxonomy" id="1211813"/>
    <lineage>
        <taxon>Bacteria</taxon>
        <taxon>Pseudomonadati</taxon>
        <taxon>Bacteroidota</taxon>
        <taxon>Bacteroidia</taxon>
        <taxon>Bacteroidales</taxon>
        <taxon>Rikenellaceae</taxon>
        <taxon>Alistipes</taxon>
    </lineage>
</organism>
<dbReference type="InterPro" id="IPR018551">
    <property type="entry name" value="DUF2007"/>
</dbReference>
<dbReference type="RefSeq" id="WP_019244793.1">
    <property type="nucleotide sequence ID" value="NZ_CAPH01000003.1"/>
</dbReference>
<dbReference type="Gene3D" id="3.30.70.790">
    <property type="entry name" value="UreE, C-terminal domain"/>
    <property type="match status" value="1"/>
</dbReference>
<evidence type="ECO:0000313" key="3">
    <source>
        <dbReference type="Proteomes" id="UP001059295"/>
    </source>
</evidence>
<dbReference type="SUPFAM" id="SSF54913">
    <property type="entry name" value="GlnB-like"/>
    <property type="match status" value="1"/>
</dbReference>
<dbReference type="EMBL" id="CP102294">
    <property type="protein sequence ID" value="UWN57775.1"/>
    <property type="molecule type" value="Genomic_DNA"/>
</dbReference>
<name>A0ABY5V0M4_9BACT</name>
<proteinExistence type="predicted"/>
<dbReference type="Proteomes" id="UP001059295">
    <property type="component" value="Chromosome"/>
</dbReference>
<dbReference type="GeneID" id="82890682"/>
<accession>A0ABY5V0M4</accession>
<dbReference type="Pfam" id="PF09413">
    <property type="entry name" value="DUF2007"/>
    <property type="match status" value="1"/>
</dbReference>
<keyword evidence="3" id="KW-1185">Reference proteome</keyword>
<sequence>MKTVKECGNLFEAQVVRQRLESERIQAFVLNENSNDYVPFAGAIPSLAVQVVVADDDYERARDLLAEETASERPVVCPECGSQDVRSEVGETRLKRFGAYLLAGLGALGNGSAGNIRRYFRCNRCGTPFH</sequence>